<proteinExistence type="predicted"/>
<reference evidence="1 2" key="2">
    <citation type="submission" date="2018-10" db="EMBL/GenBank/DDBJ databases">
        <authorList>
            <consortium name="Pathogen Informatics"/>
        </authorList>
    </citation>
    <scope>NUCLEOTIDE SEQUENCE [LARGE SCALE GENOMIC DNA]</scope>
</reference>
<accession>A0A0N4UT46</accession>
<protein>
    <submittedName>
        <fullName evidence="3">Fn3_like domain-containing protein</fullName>
    </submittedName>
</protein>
<gene>
    <name evidence="1" type="ORF">EVEC_LOCUS261</name>
</gene>
<evidence type="ECO:0000313" key="1">
    <source>
        <dbReference type="EMBL" id="VDD85118.1"/>
    </source>
</evidence>
<dbReference type="Proteomes" id="UP000274131">
    <property type="component" value="Unassembled WGS sequence"/>
</dbReference>
<sequence length="125" mass="14166">MVMKLITINHVLITVRDVCTDVVMIFCKIPPASMQRMKIGVHNYGERGSVNVDIDVVRHPAKRAADLNKIEELSVNIVAFELENGHMEIVRLGLKRGRPQQNKRLSVDSVASGIQEWKRESCEPF</sequence>
<evidence type="ECO:0000313" key="3">
    <source>
        <dbReference type="WBParaSite" id="EVEC_0000038201-mRNA-1"/>
    </source>
</evidence>
<dbReference type="EMBL" id="UXUI01000215">
    <property type="protein sequence ID" value="VDD85118.1"/>
    <property type="molecule type" value="Genomic_DNA"/>
</dbReference>
<name>A0A0N4UT46_ENTVE</name>
<dbReference type="WBParaSite" id="EVEC_0000038201-mRNA-1">
    <property type="protein sequence ID" value="EVEC_0000038201-mRNA-1"/>
    <property type="gene ID" value="EVEC_0000038201"/>
</dbReference>
<evidence type="ECO:0000313" key="2">
    <source>
        <dbReference type="Proteomes" id="UP000274131"/>
    </source>
</evidence>
<dbReference type="AlphaFoldDB" id="A0A0N4UT46"/>
<reference evidence="3" key="1">
    <citation type="submission" date="2017-02" db="UniProtKB">
        <authorList>
            <consortium name="WormBaseParasite"/>
        </authorList>
    </citation>
    <scope>IDENTIFICATION</scope>
</reference>
<organism evidence="3">
    <name type="scientific">Enterobius vermicularis</name>
    <name type="common">Human pinworm</name>
    <dbReference type="NCBI Taxonomy" id="51028"/>
    <lineage>
        <taxon>Eukaryota</taxon>
        <taxon>Metazoa</taxon>
        <taxon>Ecdysozoa</taxon>
        <taxon>Nematoda</taxon>
        <taxon>Chromadorea</taxon>
        <taxon>Rhabditida</taxon>
        <taxon>Spirurina</taxon>
        <taxon>Oxyuridomorpha</taxon>
        <taxon>Oxyuroidea</taxon>
        <taxon>Oxyuridae</taxon>
        <taxon>Enterobius</taxon>
    </lineage>
</organism>
<keyword evidence="2" id="KW-1185">Reference proteome</keyword>